<dbReference type="SMART" id="SM00466">
    <property type="entry name" value="SRA"/>
    <property type="match status" value="1"/>
</dbReference>
<reference evidence="5" key="1">
    <citation type="journal article" date="2023" name="Mol. Phylogenet. Evol.">
        <title>Genome-scale phylogeny and comparative genomics of the fungal order Sordariales.</title>
        <authorList>
            <person name="Hensen N."/>
            <person name="Bonometti L."/>
            <person name="Westerberg I."/>
            <person name="Brannstrom I.O."/>
            <person name="Guillou S."/>
            <person name="Cros-Aarteil S."/>
            <person name="Calhoun S."/>
            <person name="Haridas S."/>
            <person name="Kuo A."/>
            <person name="Mondo S."/>
            <person name="Pangilinan J."/>
            <person name="Riley R."/>
            <person name="LaButti K."/>
            <person name="Andreopoulos B."/>
            <person name="Lipzen A."/>
            <person name="Chen C."/>
            <person name="Yan M."/>
            <person name="Daum C."/>
            <person name="Ng V."/>
            <person name="Clum A."/>
            <person name="Steindorff A."/>
            <person name="Ohm R.A."/>
            <person name="Martin F."/>
            <person name="Silar P."/>
            <person name="Natvig D.O."/>
            <person name="Lalanne C."/>
            <person name="Gautier V."/>
            <person name="Ament-Velasquez S.L."/>
            <person name="Kruys A."/>
            <person name="Hutchinson M.I."/>
            <person name="Powell A.J."/>
            <person name="Barry K."/>
            <person name="Miller A.N."/>
            <person name="Grigoriev I.V."/>
            <person name="Debuchy R."/>
            <person name="Gladieux P."/>
            <person name="Hiltunen Thoren M."/>
            <person name="Johannesson H."/>
        </authorList>
    </citation>
    <scope>NUCLEOTIDE SEQUENCE</scope>
    <source>
        <strain evidence="5">CBS 955.72</strain>
    </source>
</reference>
<protein>
    <submittedName>
        <fullName evidence="5">PUA-like domain-containing protein</fullName>
    </submittedName>
</protein>
<evidence type="ECO:0000256" key="3">
    <source>
        <dbReference type="SAM" id="MobiDB-lite"/>
    </source>
</evidence>
<name>A0AAJ0HD46_9PEZI</name>
<evidence type="ECO:0000313" key="5">
    <source>
        <dbReference type="EMBL" id="KAK3348618.1"/>
    </source>
</evidence>
<feature type="region of interest" description="Disordered" evidence="3">
    <location>
        <begin position="1"/>
        <end position="57"/>
    </location>
</feature>
<feature type="domain" description="YDG" evidence="4">
    <location>
        <begin position="247"/>
        <end position="394"/>
    </location>
</feature>
<keyword evidence="6" id="KW-1185">Reference proteome</keyword>
<dbReference type="InterPro" id="IPR036987">
    <property type="entry name" value="SRA-YDG_sf"/>
</dbReference>
<dbReference type="GO" id="GO:0044027">
    <property type="term" value="P:negative regulation of gene expression via chromosomal CpG island methylation"/>
    <property type="evidence" value="ECO:0007669"/>
    <property type="project" value="TreeGrafter"/>
</dbReference>
<evidence type="ECO:0000256" key="1">
    <source>
        <dbReference type="ARBA" id="ARBA00023242"/>
    </source>
</evidence>
<dbReference type="SUPFAM" id="SSF88697">
    <property type="entry name" value="PUA domain-like"/>
    <property type="match status" value="1"/>
</dbReference>
<gene>
    <name evidence="5" type="ORF">B0T25DRAFT_546099</name>
</gene>
<dbReference type="InterPro" id="IPR003105">
    <property type="entry name" value="SRA_YDG"/>
</dbReference>
<keyword evidence="1 2" id="KW-0539">Nucleus</keyword>
<accession>A0AAJ0HD46</accession>
<dbReference type="Proteomes" id="UP001275084">
    <property type="component" value="Unassembled WGS sequence"/>
</dbReference>
<dbReference type="InterPro" id="IPR015947">
    <property type="entry name" value="PUA-like_sf"/>
</dbReference>
<feature type="region of interest" description="Disordered" evidence="3">
    <location>
        <begin position="312"/>
        <end position="331"/>
    </location>
</feature>
<organism evidence="5 6">
    <name type="scientific">Lasiosphaeria hispida</name>
    <dbReference type="NCBI Taxonomy" id="260671"/>
    <lineage>
        <taxon>Eukaryota</taxon>
        <taxon>Fungi</taxon>
        <taxon>Dikarya</taxon>
        <taxon>Ascomycota</taxon>
        <taxon>Pezizomycotina</taxon>
        <taxon>Sordariomycetes</taxon>
        <taxon>Sordariomycetidae</taxon>
        <taxon>Sordariales</taxon>
        <taxon>Lasiosphaeriaceae</taxon>
        <taxon>Lasiosphaeria</taxon>
    </lineage>
</organism>
<comment type="subcellular location">
    <subcellularLocation>
        <location evidence="2">Nucleus</location>
    </subcellularLocation>
</comment>
<comment type="caution">
    <text evidence="5">The sequence shown here is derived from an EMBL/GenBank/DDBJ whole genome shotgun (WGS) entry which is preliminary data.</text>
</comment>
<evidence type="ECO:0000259" key="4">
    <source>
        <dbReference type="PROSITE" id="PS51015"/>
    </source>
</evidence>
<dbReference type="GO" id="GO:0005634">
    <property type="term" value="C:nucleus"/>
    <property type="evidence" value="ECO:0007669"/>
    <property type="project" value="UniProtKB-SubCell"/>
</dbReference>
<dbReference type="Gene3D" id="2.30.280.10">
    <property type="entry name" value="SRA-YDG"/>
    <property type="match status" value="1"/>
</dbReference>
<dbReference type="AlphaFoldDB" id="A0AAJ0HD46"/>
<dbReference type="PANTHER" id="PTHR14140:SF27">
    <property type="entry name" value="OS04G0289800 PROTEIN"/>
    <property type="match status" value="1"/>
</dbReference>
<reference evidence="5" key="2">
    <citation type="submission" date="2023-06" db="EMBL/GenBank/DDBJ databases">
        <authorList>
            <consortium name="Lawrence Berkeley National Laboratory"/>
            <person name="Haridas S."/>
            <person name="Hensen N."/>
            <person name="Bonometti L."/>
            <person name="Westerberg I."/>
            <person name="Brannstrom I.O."/>
            <person name="Guillou S."/>
            <person name="Cros-Aarteil S."/>
            <person name="Calhoun S."/>
            <person name="Kuo A."/>
            <person name="Mondo S."/>
            <person name="Pangilinan J."/>
            <person name="Riley R."/>
            <person name="Labutti K."/>
            <person name="Andreopoulos B."/>
            <person name="Lipzen A."/>
            <person name="Chen C."/>
            <person name="Yanf M."/>
            <person name="Daum C."/>
            <person name="Ng V."/>
            <person name="Clum A."/>
            <person name="Steindorff A."/>
            <person name="Ohm R."/>
            <person name="Martin F."/>
            <person name="Silar P."/>
            <person name="Natvig D."/>
            <person name="Lalanne C."/>
            <person name="Gautier V."/>
            <person name="Ament-Velasquez S.L."/>
            <person name="Kruys A."/>
            <person name="Hutchinson M.I."/>
            <person name="Powell A.J."/>
            <person name="Barry K."/>
            <person name="Miller A.N."/>
            <person name="Grigoriev I.V."/>
            <person name="Debuchy R."/>
            <person name="Gladieux P."/>
            <person name="Thoren M.H."/>
            <person name="Johannesson H."/>
        </authorList>
    </citation>
    <scope>NUCLEOTIDE SEQUENCE</scope>
    <source>
        <strain evidence="5">CBS 955.72</strain>
    </source>
</reference>
<proteinExistence type="predicted"/>
<dbReference type="GO" id="GO:0016567">
    <property type="term" value="P:protein ubiquitination"/>
    <property type="evidence" value="ECO:0007669"/>
    <property type="project" value="TreeGrafter"/>
</dbReference>
<dbReference type="PANTHER" id="PTHR14140">
    <property type="entry name" value="E3 UBIQUITIN-PROTEIN LIGASE UHRF-RELATED"/>
    <property type="match status" value="1"/>
</dbReference>
<sequence length="426" mass="45584">MSSNLGAAPATTLSPDAVLIPGSGSAPDSAHSLGATSGGGAAPSGAPNGDEQPADNETDVASIWDGSLEEGRRQITTLITKTKRFHGSDQAPSVVAELDRRARSVRAFLFYLEHTATISPTVKEKIHAALNLFKTGDNRTAHVPRGIIDKAVELFDRFEDENWGEDEPDEPEDDTSLAVAATPAAPAAAPARPGIVTNTVETRLPPRNHPIWGINGIMHGVTRYVKKNGGIGYTLDSRYAKRPFDVFGHNGLVPGYWWPTQLVTLFHGAHGHQVRGISGSKDHGAYSIVISGRSIYGDMDEDTGDEVWYSADNSRKNTSRNSLPADSNGSQSLRISLATGSPVRVLRSAGHGAGAAHHWAPSVGYRYDGLYTVVRVRQATNDNGGLYAQFLLRRVQGQPGPGLAVLRQTIPNNQQKADFGRINAGY</sequence>
<evidence type="ECO:0000256" key="2">
    <source>
        <dbReference type="PROSITE-ProRule" id="PRU00358"/>
    </source>
</evidence>
<dbReference type="InterPro" id="IPR045134">
    <property type="entry name" value="UHRF1/2-like"/>
</dbReference>
<dbReference type="EMBL" id="JAUIQD010000005">
    <property type="protein sequence ID" value="KAK3348618.1"/>
    <property type="molecule type" value="Genomic_DNA"/>
</dbReference>
<evidence type="ECO:0000313" key="6">
    <source>
        <dbReference type="Proteomes" id="UP001275084"/>
    </source>
</evidence>
<dbReference type="GO" id="GO:0061630">
    <property type="term" value="F:ubiquitin protein ligase activity"/>
    <property type="evidence" value="ECO:0007669"/>
    <property type="project" value="TreeGrafter"/>
</dbReference>
<dbReference type="Pfam" id="PF02182">
    <property type="entry name" value="SAD_SRA"/>
    <property type="match status" value="1"/>
</dbReference>
<feature type="compositionally biased region" description="Polar residues" evidence="3">
    <location>
        <begin position="319"/>
        <end position="331"/>
    </location>
</feature>
<dbReference type="PROSITE" id="PS51015">
    <property type="entry name" value="YDG"/>
    <property type="match status" value="1"/>
</dbReference>